<dbReference type="AlphaFoldDB" id="A0A0T5ZBP3"/>
<name>A0A0T5ZBP3_9GAMM</name>
<keyword evidence="7" id="KW-1185">Reference proteome</keyword>
<evidence type="ECO:0000313" key="6">
    <source>
        <dbReference type="Proteomes" id="UP000051276"/>
    </source>
</evidence>
<feature type="compositionally biased region" description="Low complexity" evidence="1">
    <location>
        <begin position="115"/>
        <end position="134"/>
    </location>
</feature>
<dbReference type="Proteomes" id="UP000051634">
    <property type="component" value="Unassembled WGS sequence"/>
</dbReference>
<protein>
    <submittedName>
        <fullName evidence="5">Type II secretion system protein B</fullName>
    </submittedName>
</protein>
<feature type="region of interest" description="Disordered" evidence="1">
    <location>
        <begin position="66"/>
        <end position="154"/>
    </location>
</feature>
<feature type="domain" description="Type II secretion system protein GspB C-terminal" evidence="3">
    <location>
        <begin position="166"/>
        <end position="224"/>
    </location>
</feature>
<dbReference type="RefSeq" id="WP_057955826.1">
    <property type="nucleotide sequence ID" value="NZ_KQ556894.1"/>
</dbReference>
<feature type="transmembrane region" description="Helical" evidence="2">
    <location>
        <begin position="38"/>
        <end position="57"/>
    </location>
</feature>
<keyword evidence="2" id="KW-0472">Membrane</keyword>
<dbReference type="OrthoDB" id="5432325at2"/>
<evidence type="ECO:0000313" key="5">
    <source>
        <dbReference type="EMBL" id="KRT60211.1"/>
    </source>
</evidence>
<dbReference type="STRING" id="54398.Ga0074115_11331"/>
<dbReference type="Pfam" id="PF16537">
    <property type="entry name" value="T2SSB"/>
    <property type="match status" value="1"/>
</dbReference>
<gene>
    <name evidence="4" type="ORF">Ga0074115_11331</name>
    <name evidence="5" type="ORF">Ga0076813_16879</name>
</gene>
<evidence type="ECO:0000256" key="1">
    <source>
        <dbReference type="SAM" id="MobiDB-lite"/>
    </source>
</evidence>
<comment type="caution">
    <text evidence="5">The sequence shown here is derived from an EMBL/GenBank/DDBJ whole genome shotgun (WGS) entry which is preliminary data.</text>
</comment>
<evidence type="ECO:0000256" key="2">
    <source>
        <dbReference type="SAM" id="Phobius"/>
    </source>
</evidence>
<reference evidence="6 7" key="1">
    <citation type="submission" date="2015-11" db="EMBL/GenBank/DDBJ databases">
        <title>The genome of Candidatus Endoriftia persephone in Ridgeia piscesae and population structure of the North Eastern Pacific vestimentiferan symbionts.</title>
        <authorList>
            <person name="Perez M."/>
            <person name="Juniper K.S."/>
        </authorList>
    </citation>
    <scope>NUCLEOTIDE SEQUENCE [LARGE SCALE GENOMIC DNA]</scope>
    <source>
        <strain evidence="5">Ind10</strain>
        <strain evidence="4">Ind11</strain>
    </source>
</reference>
<dbReference type="GO" id="GO:0015627">
    <property type="term" value="C:type II protein secretion system complex"/>
    <property type="evidence" value="ECO:0007669"/>
    <property type="project" value="InterPro"/>
</dbReference>
<organism evidence="5 6">
    <name type="scientific">endosymbiont of Ridgeia piscesae</name>
    <dbReference type="NCBI Taxonomy" id="54398"/>
    <lineage>
        <taxon>Bacteria</taxon>
        <taxon>Pseudomonadati</taxon>
        <taxon>Pseudomonadota</taxon>
        <taxon>Gammaproteobacteria</taxon>
        <taxon>sulfur-oxidizing symbionts</taxon>
    </lineage>
</organism>
<dbReference type="Proteomes" id="UP000051276">
    <property type="component" value="Unassembled WGS sequence"/>
</dbReference>
<evidence type="ECO:0000259" key="3">
    <source>
        <dbReference type="Pfam" id="PF16537"/>
    </source>
</evidence>
<proteinExistence type="predicted"/>
<dbReference type="EMBL" id="LMXI01000007">
    <property type="protein sequence ID" value="KRT60211.1"/>
    <property type="molecule type" value="Genomic_DNA"/>
</dbReference>
<evidence type="ECO:0000313" key="4">
    <source>
        <dbReference type="EMBL" id="KRT55059.1"/>
    </source>
</evidence>
<dbReference type="InterPro" id="IPR032389">
    <property type="entry name" value="GspB_C"/>
</dbReference>
<sequence>MSLILDALKKAERQHRLGEVPRLGGRVHRIDPGVGRGLIYALLFLVAFGMLALGLYLGDSEPLEPTPYETASGSEWQPSAADPQQRPPALRSMPPSDGPAVAQPTPPIAAVPEIQPAQPASAVAAEEAPASVASGEPLGSPPAVASKPRPRPKQLSELSAGFTQNLPELNIDIHFFDEQAARRYVLINLQKYREGDYLSEGPLLDEILTDGVVLEYLGERFVLPIGNQ</sequence>
<evidence type="ECO:0000313" key="7">
    <source>
        <dbReference type="Proteomes" id="UP000051634"/>
    </source>
</evidence>
<keyword evidence="2" id="KW-1133">Transmembrane helix</keyword>
<accession>A0A0T5ZBP3</accession>
<keyword evidence="2" id="KW-0812">Transmembrane</keyword>
<dbReference type="EMBL" id="LDXT01000084">
    <property type="protein sequence ID" value="KRT55059.1"/>
    <property type="molecule type" value="Genomic_DNA"/>
</dbReference>